<dbReference type="Gene3D" id="1.10.150.130">
    <property type="match status" value="1"/>
</dbReference>
<keyword evidence="8" id="KW-0131">Cell cycle</keyword>
<evidence type="ECO:0000313" key="13">
    <source>
        <dbReference type="Proteomes" id="UP001241537"/>
    </source>
</evidence>
<dbReference type="InterPro" id="IPR044068">
    <property type="entry name" value="CB"/>
</dbReference>
<reference evidence="12" key="1">
    <citation type="submission" date="2023-07" db="EMBL/GenBank/DDBJ databases">
        <title>Genomic Encyclopedia of Type Strains, Phase IV (KMG-IV): sequencing the most valuable type-strain genomes for metagenomic binning, comparative biology and taxonomic classification.</title>
        <authorList>
            <person name="Goeker M."/>
        </authorList>
    </citation>
    <scope>NUCLEOTIDE SEQUENCE</scope>
    <source>
        <strain evidence="12">DSM 19659</strain>
    </source>
</reference>
<comment type="caution">
    <text evidence="12">The sequence shown here is derived from an EMBL/GenBank/DDBJ whole genome shotgun (WGS) entry which is preliminary data.</text>
</comment>
<evidence type="ECO:0000256" key="3">
    <source>
        <dbReference type="ARBA" id="ARBA00022618"/>
    </source>
</evidence>
<dbReference type="PROSITE" id="PS51900">
    <property type="entry name" value="CB"/>
    <property type="match status" value="1"/>
</dbReference>
<dbReference type="GO" id="GO:0051301">
    <property type="term" value="P:cell division"/>
    <property type="evidence" value="ECO:0007669"/>
    <property type="project" value="UniProtKB-KW"/>
</dbReference>
<keyword evidence="6 9" id="KW-0238">DNA-binding</keyword>
<dbReference type="InterPro" id="IPR002104">
    <property type="entry name" value="Integrase_catalytic"/>
</dbReference>
<evidence type="ECO:0000256" key="9">
    <source>
        <dbReference type="PROSITE-ProRule" id="PRU01248"/>
    </source>
</evidence>
<dbReference type="PANTHER" id="PTHR30349">
    <property type="entry name" value="PHAGE INTEGRASE-RELATED"/>
    <property type="match status" value="1"/>
</dbReference>
<proteinExistence type="predicted"/>
<feature type="domain" description="Tyr recombinase" evidence="10">
    <location>
        <begin position="151"/>
        <end position="346"/>
    </location>
</feature>
<keyword evidence="3" id="KW-0132">Cell division</keyword>
<dbReference type="AlphaFoldDB" id="A0AAE4AKJ2"/>
<dbReference type="GO" id="GO:0006310">
    <property type="term" value="P:DNA recombination"/>
    <property type="evidence" value="ECO:0007669"/>
    <property type="project" value="UniProtKB-KW"/>
</dbReference>
<keyword evidence="13" id="KW-1185">Reference proteome</keyword>
<organism evidence="12 13">
    <name type="scientific">Moryella indoligenes</name>
    <dbReference type="NCBI Taxonomy" id="371674"/>
    <lineage>
        <taxon>Bacteria</taxon>
        <taxon>Bacillati</taxon>
        <taxon>Bacillota</taxon>
        <taxon>Clostridia</taxon>
        <taxon>Lachnospirales</taxon>
        <taxon>Lachnospiraceae</taxon>
        <taxon>Moryella</taxon>
    </lineage>
</organism>
<evidence type="ECO:0000256" key="7">
    <source>
        <dbReference type="ARBA" id="ARBA00023172"/>
    </source>
</evidence>
<dbReference type="PANTHER" id="PTHR30349:SF77">
    <property type="entry name" value="TYROSINE RECOMBINASE XERC"/>
    <property type="match status" value="1"/>
</dbReference>
<dbReference type="Pfam" id="PF00589">
    <property type="entry name" value="Phage_integrase"/>
    <property type="match status" value="1"/>
</dbReference>
<keyword evidence="7" id="KW-0233">DNA recombination</keyword>
<evidence type="ECO:0000313" key="12">
    <source>
        <dbReference type="EMBL" id="MDQ0152289.1"/>
    </source>
</evidence>
<dbReference type="EMBL" id="JAUSTO010000005">
    <property type="protein sequence ID" value="MDQ0152289.1"/>
    <property type="molecule type" value="Genomic_DNA"/>
</dbReference>
<evidence type="ECO:0000256" key="4">
    <source>
        <dbReference type="ARBA" id="ARBA00022829"/>
    </source>
</evidence>
<keyword evidence="5" id="KW-0229">DNA integration</keyword>
<dbReference type="InterPro" id="IPR011010">
    <property type="entry name" value="DNA_brk_join_enz"/>
</dbReference>
<dbReference type="GO" id="GO:0015074">
    <property type="term" value="P:DNA integration"/>
    <property type="evidence" value="ECO:0007669"/>
    <property type="project" value="UniProtKB-KW"/>
</dbReference>
<keyword evidence="2" id="KW-0963">Cytoplasm</keyword>
<dbReference type="GO" id="GO:0007059">
    <property type="term" value="P:chromosome segregation"/>
    <property type="evidence" value="ECO:0007669"/>
    <property type="project" value="UniProtKB-KW"/>
</dbReference>
<evidence type="ECO:0000256" key="6">
    <source>
        <dbReference type="ARBA" id="ARBA00023125"/>
    </source>
</evidence>
<evidence type="ECO:0000259" key="10">
    <source>
        <dbReference type="PROSITE" id="PS51898"/>
    </source>
</evidence>
<gene>
    <name evidence="12" type="ORF">J2S20_000978</name>
</gene>
<dbReference type="Gene3D" id="1.10.443.10">
    <property type="entry name" value="Intergrase catalytic core"/>
    <property type="match status" value="1"/>
</dbReference>
<evidence type="ECO:0000259" key="11">
    <source>
        <dbReference type="PROSITE" id="PS51900"/>
    </source>
</evidence>
<dbReference type="RefSeq" id="WP_307253810.1">
    <property type="nucleotide sequence ID" value="NZ_JAUSTO010000005.1"/>
</dbReference>
<evidence type="ECO:0000256" key="5">
    <source>
        <dbReference type="ARBA" id="ARBA00022908"/>
    </source>
</evidence>
<evidence type="ECO:0000256" key="1">
    <source>
        <dbReference type="ARBA" id="ARBA00004496"/>
    </source>
</evidence>
<name>A0AAE4AKJ2_9FIRM</name>
<protein>
    <submittedName>
        <fullName evidence="12">Site-specific recombinase XerD</fullName>
    </submittedName>
</protein>
<dbReference type="GO" id="GO:0003677">
    <property type="term" value="F:DNA binding"/>
    <property type="evidence" value="ECO:0007669"/>
    <property type="project" value="UniProtKB-UniRule"/>
</dbReference>
<accession>A0AAE4AKJ2</accession>
<evidence type="ECO:0000256" key="2">
    <source>
        <dbReference type="ARBA" id="ARBA00022490"/>
    </source>
</evidence>
<dbReference type="SUPFAM" id="SSF56349">
    <property type="entry name" value="DNA breaking-rejoining enzymes"/>
    <property type="match status" value="1"/>
</dbReference>
<keyword evidence="4" id="KW-0159">Chromosome partition</keyword>
<dbReference type="GO" id="GO:0005737">
    <property type="term" value="C:cytoplasm"/>
    <property type="evidence" value="ECO:0007669"/>
    <property type="project" value="UniProtKB-SubCell"/>
</dbReference>
<feature type="domain" description="Core-binding (CB)" evidence="11">
    <location>
        <begin position="22"/>
        <end position="130"/>
    </location>
</feature>
<comment type="subcellular location">
    <subcellularLocation>
        <location evidence="1">Cytoplasm</location>
    </subcellularLocation>
</comment>
<sequence>MASRKLSYSEKIDQDNIQRLRDLLTELPDYCRTYFRGIEPRTQSRTRIAYAYDLRIFFQYLMDENPEIRRCGAIRNIPLSSLNALTATDLEEYMEYLKFRPEDSGEGVLNRETGIKRKVCSLKSFYKYLYQKEMLDNNPAARVIMPRIHEHEIIRLDIDEVALLLDQVESGEKLTERQRIYHERTKLRDLALITLLLGTGIRVSECVGLNLNDIDFKNDGIRVHRKGGKEQVVYFGDEVEEALLNYLEERELLEPSAGSEDALFLSLQNKRMNVRSVENMVKKYACTAAPLKRITPHKLRSTYGTNLYHETGDIYLVADVLGHTDVNTTRKHYAALQEDRRRSARNKVKLRES</sequence>
<dbReference type="InterPro" id="IPR010998">
    <property type="entry name" value="Integrase_recombinase_N"/>
</dbReference>
<dbReference type="InterPro" id="IPR050090">
    <property type="entry name" value="Tyrosine_recombinase_XerCD"/>
</dbReference>
<dbReference type="Proteomes" id="UP001241537">
    <property type="component" value="Unassembled WGS sequence"/>
</dbReference>
<dbReference type="InterPro" id="IPR013762">
    <property type="entry name" value="Integrase-like_cat_sf"/>
</dbReference>
<evidence type="ECO:0000256" key="8">
    <source>
        <dbReference type="ARBA" id="ARBA00023306"/>
    </source>
</evidence>
<dbReference type="PROSITE" id="PS51898">
    <property type="entry name" value="TYR_RECOMBINASE"/>
    <property type="match status" value="1"/>
</dbReference>